<dbReference type="PANTHER" id="PTHR12526">
    <property type="entry name" value="GLYCOSYLTRANSFERASE"/>
    <property type="match status" value="1"/>
</dbReference>
<dbReference type="Pfam" id="PF13692">
    <property type="entry name" value="Glyco_trans_1_4"/>
    <property type="match status" value="1"/>
</dbReference>
<accession>A0AAJ0UA46</accession>
<gene>
    <name evidence="1" type="ORF">CKO40_21180</name>
</gene>
<comment type="caution">
    <text evidence="1">The sequence shown here is derived from an EMBL/GenBank/DDBJ whole genome shotgun (WGS) entry which is preliminary data.</text>
</comment>
<evidence type="ECO:0008006" key="3">
    <source>
        <dbReference type="Google" id="ProtNLM"/>
    </source>
</evidence>
<evidence type="ECO:0000313" key="1">
    <source>
        <dbReference type="EMBL" id="MBK1706977.1"/>
    </source>
</evidence>
<dbReference type="Gene3D" id="3.40.50.2000">
    <property type="entry name" value="Glycogen Phosphorylase B"/>
    <property type="match status" value="2"/>
</dbReference>
<reference evidence="1" key="1">
    <citation type="submission" date="2017-08" db="EMBL/GenBank/DDBJ databases">
        <authorList>
            <person name="Imhoff J.F."/>
            <person name="Rahn T."/>
            <person name="Kuenzel S."/>
            <person name="Neulinger S.C."/>
        </authorList>
    </citation>
    <scope>NUCLEOTIDE SEQUENCE</scope>
    <source>
        <strain evidence="1">DSM 11080</strain>
    </source>
</reference>
<sequence>MTTVNVAMLGARRHYAVPRLLFEAGLLERFFTDSYSGNKPGLRRAVQAIPDKLRPANLERWLGRADAVLPPERVISFERLGWWYARARRRARTAAAMQAVFEESARRFNEQILAHPAFSGGEIVWGFNGASLDLFAASRQQGRRCIVEQTILPKRLATQLLAEEAARWPGWDARAESGPPPSAPVGALREQQEWALAKRIVAGSAFVRDGLIQLGVAEDKIRVVPYGVDTVRFRAVETAAEEPPAGARRGPLRVLFAGQVGLRKGVPDLLQALRRLPANAIECRLAGPIGLAADKLRDRPASAQLLGPVPRSRMAELFRWAEVFVLPSIVEGSAMVTYEALMSGVPVIATPNAGAPVRDEIDGTLVPIRDPQALADALQRYLDDARELRAHQAAALNDRERLGLDAYRANLVDVVGTLASR</sequence>
<organism evidence="1 2">
    <name type="scientific">Halochromatium glycolicum</name>
    <dbReference type="NCBI Taxonomy" id="85075"/>
    <lineage>
        <taxon>Bacteria</taxon>
        <taxon>Pseudomonadati</taxon>
        <taxon>Pseudomonadota</taxon>
        <taxon>Gammaproteobacteria</taxon>
        <taxon>Chromatiales</taxon>
        <taxon>Chromatiaceae</taxon>
        <taxon>Halochromatium</taxon>
    </lineage>
</organism>
<evidence type="ECO:0000313" key="2">
    <source>
        <dbReference type="Proteomes" id="UP001296776"/>
    </source>
</evidence>
<reference evidence="1" key="2">
    <citation type="journal article" date="2020" name="Microorganisms">
        <title>Osmotic Adaptation and Compatible Solute Biosynthesis of Phototrophic Bacteria as Revealed from Genome Analyses.</title>
        <authorList>
            <person name="Imhoff J.F."/>
            <person name="Rahn T."/>
            <person name="Kunzel S."/>
            <person name="Keller A."/>
            <person name="Neulinger S.C."/>
        </authorList>
    </citation>
    <scope>NUCLEOTIDE SEQUENCE</scope>
    <source>
        <strain evidence="1">DSM 11080</strain>
    </source>
</reference>
<dbReference type="Proteomes" id="UP001296776">
    <property type="component" value="Unassembled WGS sequence"/>
</dbReference>
<proteinExistence type="predicted"/>
<dbReference type="PANTHER" id="PTHR12526:SF590">
    <property type="entry name" value="ALPHA-MALTOSE-1-PHOSPHATE SYNTHASE"/>
    <property type="match status" value="1"/>
</dbReference>
<dbReference type="SUPFAM" id="SSF53756">
    <property type="entry name" value="UDP-Glycosyltransferase/glycogen phosphorylase"/>
    <property type="match status" value="1"/>
</dbReference>
<name>A0AAJ0UA46_9GAMM</name>
<dbReference type="GO" id="GO:0016757">
    <property type="term" value="F:glycosyltransferase activity"/>
    <property type="evidence" value="ECO:0007669"/>
    <property type="project" value="TreeGrafter"/>
</dbReference>
<dbReference type="RefSeq" id="WP_200348453.1">
    <property type="nucleotide sequence ID" value="NZ_NRSJ01000058.1"/>
</dbReference>
<protein>
    <recommendedName>
        <fullName evidence="3">Glycosyltransferase</fullName>
    </recommendedName>
</protein>
<keyword evidence="2" id="KW-1185">Reference proteome</keyword>
<dbReference type="EMBL" id="NRSJ01000058">
    <property type="protein sequence ID" value="MBK1706977.1"/>
    <property type="molecule type" value="Genomic_DNA"/>
</dbReference>
<dbReference type="AlphaFoldDB" id="A0AAJ0UA46"/>
<dbReference type="CDD" id="cd03801">
    <property type="entry name" value="GT4_PimA-like"/>
    <property type="match status" value="1"/>
</dbReference>